<dbReference type="InterPro" id="IPR044221">
    <property type="entry name" value="DYAD/AMEIOTIC1"/>
</dbReference>
<feature type="compositionally biased region" description="Basic and acidic residues" evidence="2">
    <location>
        <begin position="296"/>
        <end position="310"/>
    </location>
</feature>
<accession>A0ABD2SDF1</accession>
<keyword evidence="1" id="KW-0175">Coiled coil</keyword>
<evidence type="ECO:0000259" key="3">
    <source>
        <dbReference type="Pfam" id="PF25874"/>
    </source>
</evidence>
<evidence type="ECO:0000313" key="5">
    <source>
        <dbReference type="Proteomes" id="UP001627284"/>
    </source>
</evidence>
<dbReference type="PANTHER" id="PTHR46740">
    <property type="entry name" value="PROTEIN DYAD"/>
    <property type="match status" value="1"/>
</dbReference>
<dbReference type="Proteomes" id="UP001627284">
    <property type="component" value="Unassembled WGS sequence"/>
</dbReference>
<reference evidence="4 5" key="1">
    <citation type="submission" date="2024-05" db="EMBL/GenBank/DDBJ databases">
        <title>De novo assembly of an allotetraploid wild potato.</title>
        <authorList>
            <person name="Hosaka A.J."/>
        </authorList>
    </citation>
    <scope>NUCLEOTIDE SEQUENCE [LARGE SCALE GENOMIC DNA]</scope>
    <source>
        <tissue evidence="4">Young leaves</tissue>
    </source>
</reference>
<sequence>METYYRKRSRKIIQANLEMDYQKGQKQSSVAGADTTVPALARHENQPLLPTSENHSTLKRHDDHENLGAKMNIEIGSIYEIDHIFLPPRTPVQLKSIRVAMVSETTALNVAVRFPSLESLQTYFSNSTREMYPAFDEKFVMGTALANKVLLRQVPSLEFAEKKHLHSFWLMNSTNLGVLPKSGTCFSQLKVNGMVTWGIRRQVKFLGRHEESNNTKSSSSFVQGDEIPKVEVPTKSEEDEEEEDEEEEEEEEDEVGAESLKQEDDEETEENDEEEEAVTEKTNRNLKRKRYSLRATTEKQAKKTRIEIQRQKNKVAKKNKCRQLTVYKDPKDRWSTERYKSAEKNLMEVMKAKGATASNPILRPELRAEARKSIGDTGLLDHLLKHMAGKIAPGGTERFRRRHNAEGAMEYWLESADLVNIRKEAGVNDPYWIPPPGWELGDSPTQHPVCTQEFRHLKNEIFVLKRDWEDMVISKKQLEVEVGKLKRKIEELELKKKQQETKAIETSREAIPSMEKCKKQLMIANSDFMAKMEEKFLNLVSKLEEKDKAITTLMLSAEQFAEVKRKEVEQGSEKQGVQAVDVAMERSNDQSKELTAINPRKAKNTPPAAEGKAAKIQRLKSGFRLCKPQGSFLWPNMVRKSSGCNMSPQVVVQVEDVHMVQTPPSVSSSTAIAPPSLLPYTNNFHNNNLASPVKPVPEKRAVTVTVSTISSETCYEAGDNMMNYSTGNKTTTLINLNDVPHNIGEGFRQAPTSRQTITTTTIVTPHTFSSPVKGVKMSKARQASGDDRASQVSISRKEYGHQQASKCCSSSATSLPQGAASWLVLATPRNTASDESII</sequence>
<dbReference type="PANTHER" id="PTHR46740:SF2">
    <property type="entry name" value="PROTEIN DYAD"/>
    <property type="match status" value="1"/>
</dbReference>
<proteinExistence type="predicted"/>
<organism evidence="4 5">
    <name type="scientific">Solanum stoloniferum</name>
    <dbReference type="NCBI Taxonomy" id="62892"/>
    <lineage>
        <taxon>Eukaryota</taxon>
        <taxon>Viridiplantae</taxon>
        <taxon>Streptophyta</taxon>
        <taxon>Embryophyta</taxon>
        <taxon>Tracheophyta</taxon>
        <taxon>Spermatophyta</taxon>
        <taxon>Magnoliopsida</taxon>
        <taxon>eudicotyledons</taxon>
        <taxon>Gunneridae</taxon>
        <taxon>Pentapetalae</taxon>
        <taxon>asterids</taxon>
        <taxon>lamiids</taxon>
        <taxon>Solanales</taxon>
        <taxon>Solanaceae</taxon>
        <taxon>Solanoideae</taxon>
        <taxon>Solaneae</taxon>
        <taxon>Solanum</taxon>
    </lineage>
</organism>
<feature type="domain" description="PTC1-like winged helix-turn-helix" evidence="3">
    <location>
        <begin position="333"/>
        <end position="415"/>
    </location>
</feature>
<feature type="coiled-coil region" evidence="1">
    <location>
        <begin position="475"/>
        <end position="509"/>
    </location>
</feature>
<dbReference type="EMBL" id="JBJKTR010000015">
    <property type="protein sequence ID" value="KAL3341882.1"/>
    <property type="molecule type" value="Genomic_DNA"/>
</dbReference>
<dbReference type="Pfam" id="PF25874">
    <property type="entry name" value="WHD_plant_repro"/>
    <property type="match status" value="1"/>
</dbReference>
<feature type="compositionally biased region" description="Basic and acidic residues" evidence="2">
    <location>
        <begin position="226"/>
        <end position="236"/>
    </location>
</feature>
<feature type="region of interest" description="Disordered" evidence="2">
    <location>
        <begin position="772"/>
        <end position="796"/>
    </location>
</feature>
<evidence type="ECO:0000313" key="4">
    <source>
        <dbReference type="EMBL" id="KAL3341882.1"/>
    </source>
</evidence>
<evidence type="ECO:0000256" key="2">
    <source>
        <dbReference type="SAM" id="MobiDB-lite"/>
    </source>
</evidence>
<feature type="compositionally biased region" description="Basic and acidic residues" evidence="2">
    <location>
        <begin position="784"/>
        <end position="796"/>
    </location>
</feature>
<evidence type="ECO:0000256" key="1">
    <source>
        <dbReference type="SAM" id="Coils"/>
    </source>
</evidence>
<protein>
    <recommendedName>
        <fullName evidence="3">PTC1-like winged helix-turn-helix domain-containing protein</fullName>
    </recommendedName>
</protein>
<feature type="region of interest" description="Disordered" evidence="2">
    <location>
        <begin position="209"/>
        <end position="314"/>
    </location>
</feature>
<gene>
    <name evidence="4" type="ORF">AABB24_026079</name>
</gene>
<feature type="compositionally biased region" description="Acidic residues" evidence="2">
    <location>
        <begin position="237"/>
        <end position="256"/>
    </location>
</feature>
<comment type="caution">
    <text evidence="4">The sequence shown here is derived from an EMBL/GenBank/DDBJ whole genome shotgun (WGS) entry which is preliminary data.</text>
</comment>
<dbReference type="AlphaFoldDB" id="A0ABD2SDF1"/>
<dbReference type="InterPro" id="IPR059080">
    <property type="entry name" value="WHD_PTC1"/>
</dbReference>
<name>A0ABD2SDF1_9SOLN</name>
<feature type="compositionally biased region" description="Acidic residues" evidence="2">
    <location>
        <begin position="263"/>
        <end position="277"/>
    </location>
</feature>
<keyword evidence="5" id="KW-1185">Reference proteome</keyword>